<dbReference type="AlphaFoldDB" id="A0A815E8C1"/>
<keyword evidence="1" id="KW-0175">Coiled coil</keyword>
<evidence type="ECO:0000256" key="1">
    <source>
        <dbReference type="SAM" id="Coils"/>
    </source>
</evidence>
<reference evidence="2" key="1">
    <citation type="submission" date="2021-02" db="EMBL/GenBank/DDBJ databases">
        <authorList>
            <person name="Nowell W R."/>
        </authorList>
    </citation>
    <scope>NUCLEOTIDE SEQUENCE</scope>
</reference>
<organism evidence="2 4">
    <name type="scientific">Didymodactylos carnosus</name>
    <dbReference type="NCBI Taxonomy" id="1234261"/>
    <lineage>
        <taxon>Eukaryota</taxon>
        <taxon>Metazoa</taxon>
        <taxon>Spiralia</taxon>
        <taxon>Gnathifera</taxon>
        <taxon>Rotifera</taxon>
        <taxon>Eurotatoria</taxon>
        <taxon>Bdelloidea</taxon>
        <taxon>Philodinida</taxon>
        <taxon>Philodinidae</taxon>
        <taxon>Didymodactylos</taxon>
    </lineage>
</organism>
<accession>A0A815E8C1</accession>
<evidence type="ECO:0000313" key="3">
    <source>
        <dbReference type="EMBL" id="CAF4143315.1"/>
    </source>
</evidence>
<dbReference type="Proteomes" id="UP000681722">
    <property type="component" value="Unassembled WGS sequence"/>
</dbReference>
<dbReference type="EMBL" id="CAJOBC010040987">
    <property type="protein sequence ID" value="CAF4143315.1"/>
    <property type="molecule type" value="Genomic_DNA"/>
</dbReference>
<sequence>MDQYNSIFNSIYQVLKEHKLIIIDENEEKNRNAAYLVCVPILEKAIKYDETDTSKWIFELVSKLNIHIDEKKNLNEIFSAITLEIQALKDQLMDQQKKMEIQAGQIQTYESKLNQVELRLCQLELNEKLNDTKIKAFEIVRLFRFYHVDNILTHMYPKWNNWSKFTDEWSNRELEVMNLLDLDRKTTVPMDDQRIQTHPAIQNFIGPVEAELKQQVGFDVTLLDLRKIAIDRHECMHQNIRSVAEQRYLFSLCTNYIFPENYKFTTVLQNMINKLIELDEDVTTTKLKSFHK</sequence>
<evidence type="ECO:0000313" key="2">
    <source>
        <dbReference type="EMBL" id="CAF1308245.1"/>
    </source>
</evidence>
<dbReference type="OrthoDB" id="10046632at2759"/>
<keyword evidence="4" id="KW-1185">Reference proteome</keyword>
<protein>
    <submittedName>
        <fullName evidence="2">Uncharacterized protein</fullName>
    </submittedName>
</protein>
<dbReference type="EMBL" id="CAJNOQ010012799">
    <property type="protein sequence ID" value="CAF1308245.1"/>
    <property type="molecule type" value="Genomic_DNA"/>
</dbReference>
<proteinExistence type="predicted"/>
<dbReference type="Proteomes" id="UP000663829">
    <property type="component" value="Unassembled WGS sequence"/>
</dbReference>
<evidence type="ECO:0000313" key="4">
    <source>
        <dbReference type="Proteomes" id="UP000663829"/>
    </source>
</evidence>
<gene>
    <name evidence="2" type="ORF">GPM918_LOCUS28868</name>
    <name evidence="3" type="ORF">SRO942_LOCUS29402</name>
</gene>
<feature type="coiled-coil region" evidence="1">
    <location>
        <begin position="71"/>
        <end position="105"/>
    </location>
</feature>
<comment type="caution">
    <text evidence="2">The sequence shown here is derived from an EMBL/GenBank/DDBJ whole genome shotgun (WGS) entry which is preliminary data.</text>
</comment>
<name>A0A815E8C1_9BILA</name>